<dbReference type="EMBL" id="RBVX01000042">
    <property type="protein sequence ID" value="RSL30150.1"/>
    <property type="molecule type" value="Genomic_DNA"/>
</dbReference>
<dbReference type="Proteomes" id="UP000275076">
    <property type="component" value="Unassembled WGS sequence"/>
</dbReference>
<evidence type="ECO:0000259" key="7">
    <source>
        <dbReference type="PROSITE" id="PS50850"/>
    </source>
</evidence>
<evidence type="ECO:0000313" key="8">
    <source>
        <dbReference type="EMBL" id="RSL30150.1"/>
    </source>
</evidence>
<dbReference type="GO" id="GO:0022857">
    <property type="term" value="F:transmembrane transporter activity"/>
    <property type="evidence" value="ECO:0007669"/>
    <property type="project" value="InterPro"/>
</dbReference>
<dbReference type="Pfam" id="PF07690">
    <property type="entry name" value="MFS_1"/>
    <property type="match status" value="1"/>
</dbReference>
<dbReference type="PROSITE" id="PS50850">
    <property type="entry name" value="MFS"/>
    <property type="match status" value="1"/>
</dbReference>
<name>A0A428MVH9_9BACI</name>
<evidence type="ECO:0000256" key="6">
    <source>
        <dbReference type="SAM" id="Phobius"/>
    </source>
</evidence>
<evidence type="ECO:0000256" key="3">
    <source>
        <dbReference type="ARBA" id="ARBA00022692"/>
    </source>
</evidence>
<dbReference type="InterPro" id="IPR020846">
    <property type="entry name" value="MFS_dom"/>
</dbReference>
<feature type="transmembrane region" description="Helical" evidence="6">
    <location>
        <begin position="371"/>
        <end position="390"/>
    </location>
</feature>
<feature type="transmembrane region" description="Helical" evidence="6">
    <location>
        <begin position="216"/>
        <end position="239"/>
    </location>
</feature>
<evidence type="ECO:0000256" key="2">
    <source>
        <dbReference type="ARBA" id="ARBA00022448"/>
    </source>
</evidence>
<dbReference type="SUPFAM" id="SSF103473">
    <property type="entry name" value="MFS general substrate transporter"/>
    <property type="match status" value="1"/>
</dbReference>
<feature type="transmembrane region" description="Helical" evidence="6">
    <location>
        <begin position="49"/>
        <end position="72"/>
    </location>
</feature>
<dbReference type="NCBIfam" id="TIGR00896">
    <property type="entry name" value="CynX"/>
    <property type="match status" value="1"/>
</dbReference>
<dbReference type="InterPro" id="IPR052524">
    <property type="entry name" value="MFS_Cyanate_Porter"/>
</dbReference>
<feature type="transmembrane region" description="Helical" evidence="6">
    <location>
        <begin position="349"/>
        <end position="365"/>
    </location>
</feature>
<evidence type="ECO:0000256" key="4">
    <source>
        <dbReference type="ARBA" id="ARBA00022989"/>
    </source>
</evidence>
<dbReference type="AlphaFoldDB" id="A0A428MVH9"/>
<dbReference type="PANTHER" id="PTHR23523:SF2">
    <property type="entry name" value="2-NITROIMIDAZOLE TRANSPORTER"/>
    <property type="match status" value="1"/>
</dbReference>
<proteinExistence type="predicted"/>
<feature type="domain" description="Major facilitator superfamily (MFS) profile" evidence="7">
    <location>
        <begin position="16"/>
        <end position="396"/>
    </location>
</feature>
<gene>
    <name evidence="8" type="ORF">D7Z54_27615</name>
</gene>
<feature type="transmembrane region" description="Helical" evidence="6">
    <location>
        <begin position="170"/>
        <end position="189"/>
    </location>
</feature>
<keyword evidence="4 6" id="KW-1133">Transmembrane helix</keyword>
<dbReference type="OrthoDB" id="9797740at2"/>
<comment type="caution">
    <text evidence="8">The sequence shown here is derived from an EMBL/GenBank/DDBJ whole genome shotgun (WGS) entry which is preliminary data.</text>
</comment>
<organism evidence="8 9">
    <name type="scientific">Salibacterium salarium</name>
    <dbReference type="NCBI Taxonomy" id="284579"/>
    <lineage>
        <taxon>Bacteria</taxon>
        <taxon>Bacillati</taxon>
        <taxon>Bacillota</taxon>
        <taxon>Bacilli</taxon>
        <taxon>Bacillales</taxon>
        <taxon>Bacillaceae</taxon>
    </lineage>
</organism>
<feature type="transmembrane region" description="Helical" evidence="6">
    <location>
        <begin position="306"/>
        <end position="329"/>
    </location>
</feature>
<evidence type="ECO:0000256" key="5">
    <source>
        <dbReference type="ARBA" id="ARBA00023136"/>
    </source>
</evidence>
<protein>
    <submittedName>
        <fullName evidence="8">MFS transporter</fullName>
    </submittedName>
</protein>
<evidence type="ECO:0000313" key="9">
    <source>
        <dbReference type="Proteomes" id="UP000275076"/>
    </source>
</evidence>
<feature type="transmembrane region" description="Helical" evidence="6">
    <location>
        <begin position="107"/>
        <end position="125"/>
    </location>
</feature>
<feature type="transmembrane region" description="Helical" evidence="6">
    <location>
        <begin position="137"/>
        <end position="158"/>
    </location>
</feature>
<feature type="transmembrane region" description="Helical" evidence="6">
    <location>
        <begin position="12"/>
        <end position="29"/>
    </location>
</feature>
<dbReference type="InterPro" id="IPR036259">
    <property type="entry name" value="MFS_trans_sf"/>
</dbReference>
<dbReference type="CDD" id="cd17339">
    <property type="entry name" value="MFS_NIMT_CynX_like"/>
    <property type="match status" value="1"/>
</dbReference>
<keyword evidence="2" id="KW-0813">Transport</keyword>
<dbReference type="GO" id="GO:0005886">
    <property type="term" value="C:plasma membrane"/>
    <property type="evidence" value="ECO:0007669"/>
    <property type="project" value="UniProtKB-SubCell"/>
</dbReference>
<accession>A0A428MVH9</accession>
<evidence type="ECO:0000256" key="1">
    <source>
        <dbReference type="ARBA" id="ARBA00004651"/>
    </source>
</evidence>
<keyword evidence="3 6" id="KW-0812">Transmembrane</keyword>
<feature type="transmembrane region" description="Helical" evidence="6">
    <location>
        <begin position="251"/>
        <end position="270"/>
    </location>
</feature>
<dbReference type="RefSeq" id="WP_125561216.1">
    <property type="nucleotide sequence ID" value="NZ_RBVX01000042.1"/>
</dbReference>
<comment type="subcellular location">
    <subcellularLocation>
        <location evidence="1">Cell membrane</location>
        <topology evidence="1">Multi-pass membrane protein</topology>
    </subcellularLocation>
</comment>
<dbReference type="InterPro" id="IPR011701">
    <property type="entry name" value="MFS"/>
</dbReference>
<feature type="transmembrane region" description="Helical" evidence="6">
    <location>
        <begin position="282"/>
        <end position="300"/>
    </location>
</feature>
<dbReference type="InterPro" id="IPR004747">
    <property type="entry name" value="CynX-like"/>
</dbReference>
<dbReference type="Gene3D" id="1.20.1250.20">
    <property type="entry name" value="MFS general substrate transporter like domains"/>
    <property type="match status" value="1"/>
</dbReference>
<feature type="transmembrane region" description="Helical" evidence="6">
    <location>
        <begin position="84"/>
        <end position="101"/>
    </location>
</feature>
<reference evidence="8 9" key="1">
    <citation type="submission" date="2018-10" db="EMBL/GenBank/DDBJ databases">
        <title>Draft genome sequence of Bacillus salarius IM0101, isolated from a hypersaline soil in Inner Mongolia, China.</title>
        <authorList>
            <person name="Yamprayoonswat W."/>
            <person name="Boonvisut S."/>
            <person name="Jumpathong W."/>
            <person name="Sittihan S."/>
            <person name="Ruangsuj P."/>
            <person name="Wanthongcharoen S."/>
            <person name="Thongpramul N."/>
            <person name="Pimmason S."/>
            <person name="Yu B."/>
            <person name="Yasawong M."/>
        </authorList>
    </citation>
    <scope>NUCLEOTIDE SEQUENCE [LARGE SCALE GENOMIC DNA]</scope>
    <source>
        <strain evidence="8 9">IM0101</strain>
    </source>
</reference>
<keyword evidence="5 6" id="KW-0472">Membrane</keyword>
<dbReference type="PANTHER" id="PTHR23523">
    <property type="match status" value="1"/>
</dbReference>
<sequence>MVTHKDTASGYNAKHIILLIGIIFIAFNLRPAMTSVGPLIQFIREDTGISNGVAGLLTTIPLLAFALLSPFAPTIGQRIGKERTVFIGILILTAGILIRASGFIPPLFLGTALAGAGIAICNVLLPGIVKERFPRKVGVVTGVYTASMVLWASAASGFSVPITNGFELEWSSSLGTWGLLALPALLLWIPQVKNKPEPDSSSDNEEELPSVWRSKLAWQVTFFMGLQSFLFYCLVTWLPEILQARGVDPSTAGWMLSIMQFIGLPLTFFVPVLADRLSNQKGIVVGISLFYFVGLGGILIEGSFTLLATSVFLFGFAQGGALSLSLTLLGLRAQSAKQASQLSGMAQSFGYLLAAVGPFSIGILFDMFHHWTPAIIICIVITACMLWSGLGAGRDRYVSQEPDSKKRWLKIGTSCGSILVRSFHQFPHERGFLHLFNFSC</sequence>
<keyword evidence="9" id="KW-1185">Reference proteome</keyword>